<evidence type="ECO:0000256" key="7">
    <source>
        <dbReference type="ARBA" id="ARBA00047973"/>
    </source>
</evidence>
<feature type="binding site" evidence="8">
    <location>
        <begin position="99"/>
        <end position="102"/>
    </location>
    <ligand>
        <name>substrate</name>
    </ligand>
</feature>
<evidence type="ECO:0000313" key="12">
    <source>
        <dbReference type="Proteomes" id="UP001530377"/>
    </source>
</evidence>
<evidence type="ECO:0000256" key="1">
    <source>
        <dbReference type="ARBA" id="ARBA00001342"/>
    </source>
</evidence>
<dbReference type="Proteomes" id="UP001530377">
    <property type="component" value="Unassembled WGS sequence"/>
</dbReference>
<dbReference type="EC" id="4.1.3.17" evidence="9"/>
<keyword evidence="4 8" id="KW-0479">Metal-binding</keyword>
<evidence type="ECO:0000256" key="2">
    <source>
        <dbReference type="ARBA" id="ARBA00008621"/>
    </source>
</evidence>
<protein>
    <recommendedName>
        <fullName evidence="9">4-hydroxy-4-methyl-2-oxoglutarate aldolase</fullName>
        <shortName evidence="9">HMG aldolase</shortName>
        <ecNumber evidence="9">4.1.1.112</ecNumber>
        <ecNumber evidence="9">4.1.3.17</ecNumber>
    </recommendedName>
    <alternativeName>
        <fullName evidence="9">Oxaloacetate decarboxylase</fullName>
    </alternativeName>
</protein>
<reference evidence="11 12" key="1">
    <citation type="submission" date="2024-10" db="EMBL/GenBank/DDBJ databases">
        <title>Updated reference genomes for cyclostephanoid diatoms.</title>
        <authorList>
            <person name="Roberts W.R."/>
            <person name="Alverson A.J."/>
        </authorList>
    </citation>
    <scope>NUCLEOTIDE SEQUENCE [LARGE SCALE GENOMIC DNA]</scope>
    <source>
        <strain evidence="11 12">AJA228-03</strain>
    </source>
</reference>
<evidence type="ECO:0000256" key="5">
    <source>
        <dbReference type="ARBA" id="ARBA00023239"/>
    </source>
</evidence>
<name>A0ABD3SSH5_9STRA</name>
<feature type="region of interest" description="Disordered" evidence="10">
    <location>
        <begin position="1"/>
        <end position="20"/>
    </location>
</feature>
<dbReference type="GO" id="GO:0047443">
    <property type="term" value="F:4-hydroxy-4-methyl-2-oxoglutarate aldolase activity"/>
    <property type="evidence" value="ECO:0007669"/>
    <property type="project" value="UniProtKB-EC"/>
</dbReference>
<accession>A0ABD3SSH5</accession>
<dbReference type="EC" id="4.1.1.112" evidence="9"/>
<feature type="compositionally biased region" description="Pro residues" evidence="10">
    <location>
        <begin position="7"/>
        <end position="20"/>
    </location>
</feature>
<evidence type="ECO:0000256" key="10">
    <source>
        <dbReference type="SAM" id="MobiDB-lite"/>
    </source>
</evidence>
<proteinExistence type="inferred from homology"/>
<dbReference type="EMBL" id="JALLPB020000004">
    <property type="protein sequence ID" value="KAL3827370.1"/>
    <property type="molecule type" value="Genomic_DNA"/>
</dbReference>
<dbReference type="GO" id="GO:0046872">
    <property type="term" value="F:metal ion binding"/>
    <property type="evidence" value="ECO:0007669"/>
    <property type="project" value="UniProtKB-KW"/>
</dbReference>
<dbReference type="InterPro" id="IPR036704">
    <property type="entry name" value="RraA/RraA-like_sf"/>
</dbReference>
<comment type="cofactor">
    <cofactor evidence="8">
        <name>Mg(2+)</name>
        <dbReference type="ChEBI" id="CHEBI:18420"/>
    </cofactor>
</comment>
<dbReference type="GO" id="GO:0008948">
    <property type="term" value="F:oxaloacetate decarboxylase activity"/>
    <property type="evidence" value="ECO:0007669"/>
    <property type="project" value="UniProtKB-EC"/>
</dbReference>
<comment type="catalytic activity">
    <reaction evidence="1 9">
        <text>4-hydroxy-4-methyl-2-oxoglutarate = 2 pyruvate</text>
        <dbReference type="Rhea" id="RHEA:22748"/>
        <dbReference type="ChEBI" id="CHEBI:15361"/>
        <dbReference type="ChEBI" id="CHEBI:58276"/>
        <dbReference type="EC" id="4.1.3.17"/>
    </reaction>
</comment>
<dbReference type="InterPro" id="IPR005493">
    <property type="entry name" value="RraA/RraA-like"/>
</dbReference>
<comment type="cofactor">
    <cofactor evidence="9">
        <name>a divalent metal cation</name>
        <dbReference type="ChEBI" id="CHEBI:60240"/>
    </cofactor>
</comment>
<evidence type="ECO:0000256" key="4">
    <source>
        <dbReference type="ARBA" id="ARBA00022723"/>
    </source>
</evidence>
<evidence type="ECO:0000256" key="3">
    <source>
        <dbReference type="ARBA" id="ARBA00011233"/>
    </source>
</evidence>
<organism evidence="11 12">
    <name type="scientific">Cyclostephanos tholiformis</name>
    <dbReference type="NCBI Taxonomy" id="382380"/>
    <lineage>
        <taxon>Eukaryota</taxon>
        <taxon>Sar</taxon>
        <taxon>Stramenopiles</taxon>
        <taxon>Ochrophyta</taxon>
        <taxon>Bacillariophyta</taxon>
        <taxon>Coscinodiscophyceae</taxon>
        <taxon>Thalassiosirophycidae</taxon>
        <taxon>Stephanodiscales</taxon>
        <taxon>Stephanodiscaceae</taxon>
        <taxon>Cyclostephanos</taxon>
    </lineage>
</organism>
<evidence type="ECO:0000256" key="6">
    <source>
        <dbReference type="ARBA" id="ARBA00025046"/>
    </source>
</evidence>
<feature type="binding site" evidence="8">
    <location>
        <position position="121"/>
    </location>
    <ligand>
        <name>substrate</name>
    </ligand>
</feature>
<comment type="similarity">
    <text evidence="2 9">Belongs to the class II aldolase/RraA-like family.</text>
</comment>
<dbReference type="AlphaFoldDB" id="A0ABD3SSH5"/>
<dbReference type="PANTHER" id="PTHR33254">
    <property type="entry name" value="4-HYDROXY-4-METHYL-2-OXOGLUTARATE ALDOLASE 3-RELATED"/>
    <property type="match status" value="1"/>
</dbReference>
<keyword evidence="8" id="KW-0460">Magnesium</keyword>
<evidence type="ECO:0000256" key="8">
    <source>
        <dbReference type="PIRSR" id="PIRSR605493-1"/>
    </source>
</evidence>
<sequence>MSSSSPPSTPPPPPPPPTPAVVPSLADLCDAHVDSPTRPCVVEPGLLVSYGRRRNFHGRIETVSCFESNPSVRSVLSTPGNGRVLIVDGGGSKRTALLGDEIAKLAMTNSWSGIIINGCIRDSGTINNMDVGVKAIGTHPVRSVKTHPGMVGVNVNFGGVEFVPGFYVYSDEDGVMVSEMPLHGLGSVV</sequence>
<evidence type="ECO:0000313" key="11">
    <source>
        <dbReference type="EMBL" id="KAL3827370.1"/>
    </source>
</evidence>
<evidence type="ECO:0000256" key="9">
    <source>
        <dbReference type="RuleBase" id="RU004338"/>
    </source>
</evidence>
<feature type="binding site" evidence="8">
    <location>
        <position position="122"/>
    </location>
    <ligand>
        <name>Mg(2+)</name>
        <dbReference type="ChEBI" id="CHEBI:18420"/>
    </ligand>
</feature>
<comment type="catalytic activity">
    <reaction evidence="7 9">
        <text>oxaloacetate + H(+) = pyruvate + CO2</text>
        <dbReference type="Rhea" id="RHEA:15641"/>
        <dbReference type="ChEBI" id="CHEBI:15361"/>
        <dbReference type="ChEBI" id="CHEBI:15378"/>
        <dbReference type="ChEBI" id="CHEBI:16452"/>
        <dbReference type="ChEBI" id="CHEBI:16526"/>
        <dbReference type="EC" id="4.1.1.112"/>
    </reaction>
</comment>
<dbReference type="PANTHER" id="PTHR33254:SF4">
    <property type="entry name" value="4-HYDROXY-4-METHYL-2-OXOGLUTARATE ALDOLASE 3-RELATED"/>
    <property type="match status" value="1"/>
</dbReference>
<comment type="function">
    <text evidence="6 9">Catalyzes the aldol cleavage of 4-hydroxy-4-methyl-2-oxoglutarate (HMG) into 2 molecules of pyruvate. Also contains a secondary oxaloacetate (OAA) decarboxylase activity due to the common pyruvate enolate transition state formed following C-C bond cleavage in the retro-aldol and decarboxylation reactions.</text>
</comment>
<dbReference type="Pfam" id="PF03737">
    <property type="entry name" value="RraA-like"/>
    <property type="match status" value="1"/>
</dbReference>
<dbReference type="CDD" id="cd16841">
    <property type="entry name" value="RraA_family"/>
    <property type="match status" value="1"/>
</dbReference>
<keyword evidence="12" id="KW-1185">Reference proteome</keyword>
<comment type="subunit">
    <text evidence="3 9">Homotrimer.</text>
</comment>
<comment type="caution">
    <text evidence="11">The sequence shown here is derived from an EMBL/GenBank/DDBJ whole genome shotgun (WGS) entry which is preliminary data.</text>
</comment>
<gene>
    <name evidence="11" type="ORF">ACHAXA_003104</name>
</gene>
<dbReference type="NCBIfam" id="TIGR01935">
    <property type="entry name" value="NOT-MenG"/>
    <property type="match status" value="1"/>
</dbReference>
<dbReference type="NCBIfam" id="NF006875">
    <property type="entry name" value="PRK09372.1"/>
    <property type="match status" value="1"/>
</dbReference>
<keyword evidence="5 9" id="KW-0456">Lyase</keyword>
<dbReference type="InterPro" id="IPR010203">
    <property type="entry name" value="RraA"/>
</dbReference>
<dbReference type="Gene3D" id="3.50.30.40">
    <property type="entry name" value="Ribonuclease E inhibitor RraA/RraA-like"/>
    <property type="match status" value="1"/>
</dbReference>
<dbReference type="SUPFAM" id="SSF89562">
    <property type="entry name" value="RraA-like"/>
    <property type="match status" value="1"/>
</dbReference>